<evidence type="ECO:0000313" key="1">
    <source>
        <dbReference type="EMBL" id="OQD78049.1"/>
    </source>
</evidence>
<reference evidence="2" key="1">
    <citation type="journal article" date="2017" name="Nat. Microbiol.">
        <title>Global analysis of biosynthetic gene clusters reveals vast potential of secondary metabolite production in Penicillium species.</title>
        <authorList>
            <person name="Nielsen J.C."/>
            <person name="Grijseels S."/>
            <person name="Prigent S."/>
            <person name="Ji B."/>
            <person name="Dainat J."/>
            <person name="Nielsen K.F."/>
            <person name="Frisvad J.C."/>
            <person name="Workman M."/>
            <person name="Nielsen J."/>
        </authorList>
    </citation>
    <scope>NUCLEOTIDE SEQUENCE [LARGE SCALE GENOMIC DNA]</scope>
    <source>
        <strain evidence="2">IBT 31811</strain>
    </source>
</reference>
<keyword evidence="2" id="KW-1185">Reference proteome</keyword>
<dbReference type="EMBL" id="MDYN01000094">
    <property type="protein sequence ID" value="OQD78049.1"/>
    <property type="molecule type" value="Genomic_DNA"/>
</dbReference>
<name>A0A1V6PLZ8_9EURO</name>
<organism evidence="1 2">
    <name type="scientific">Penicillium antarcticum</name>
    <dbReference type="NCBI Taxonomy" id="416450"/>
    <lineage>
        <taxon>Eukaryota</taxon>
        <taxon>Fungi</taxon>
        <taxon>Dikarya</taxon>
        <taxon>Ascomycota</taxon>
        <taxon>Pezizomycotina</taxon>
        <taxon>Eurotiomycetes</taxon>
        <taxon>Eurotiomycetidae</taxon>
        <taxon>Eurotiales</taxon>
        <taxon>Aspergillaceae</taxon>
        <taxon>Penicillium</taxon>
    </lineage>
</organism>
<accession>A0A1V6PLZ8</accession>
<dbReference type="Proteomes" id="UP000191672">
    <property type="component" value="Unassembled WGS sequence"/>
</dbReference>
<proteinExistence type="predicted"/>
<gene>
    <name evidence="1" type="ORF">PENANT_c094G05415</name>
</gene>
<evidence type="ECO:0000313" key="2">
    <source>
        <dbReference type="Proteomes" id="UP000191672"/>
    </source>
</evidence>
<dbReference type="AlphaFoldDB" id="A0A1V6PLZ8"/>
<protein>
    <submittedName>
        <fullName evidence="1">Uncharacterized protein</fullName>
    </submittedName>
</protein>
<sequence>MPRSKHVCRTSLRLSTHAVEGDMAANGHDFWKQGGSFTKDCILWFLTPI</sequence>
<comment type="caution">
    <text evidence="1">The sequence shown here is derived from an EMBL/GenBank/DDBJ whole genome shotgun (WGS) entry which is preliminary data.</text>
</comment>